<feature type="compositionally biased region" description="Basic and acidic residues" evidence="3">
    <location>
        <begin position="231"/>
        <end position="240"/>
    </location>
</feature>
<evidence type="ECO:0000259" key="4">
    <source>
        <dbReference type="PROSITE" id="PS50304"/>
    </source>
</evidence>
<keyword evidence="6" id="KW-1185">Reference proteome</keyword>
<comment type="caution">
    <text evidence="5">The sequence shown here is derived from an EMBL/GenBank/DDBJ whole genome shotgun (WGS) entry which is preliminary data.</text>
</comment>
<feature type="region of interest" description="Disordered" evidence="3">
    <location>
        <begin position="51"/>
        <end position="75"/>
    </location>
</feature>
<dbReference type="Gene3D" id="2.30.30.140">
    <property type="match status" value="1"/>
</dbReference>
<dbReference type="CDD" id="cd21182">
    <property type="entry name" value="Tudor_SMN_SPF30-like"/>
    <property type="match status" value="1"/>
</dbReference>
<evidence type="ECO:0000256" key="3">
    <source>
        <dbReference type="SAM" id="MobiDB-lite"/>
    </source>
</evidence>
<evidence type="ECO:0000256" key="1">
    <source>
        <dbReference type="ARBA" id="ARBA00004123"/>
    </source>
</evidence>
<reference evidence="5 6" key="1">
    <citation type="journal article" date="2020" name="ISME J.">
        <title>Uncovering the hidden diversity of litter-decomposition mechanisms in mushroom-forming fungi.</title>
        <authorList>
            <person name="Floudas D."/>
            <person name="Bentzer J."/>
            <person name="Ahren D."/>
            <person name="Johansson T."/>
            <person name="Persson P."/>
            <person name="Tunlid A."/>
        </authorList>
    </citation>
    <scope>NUCLEOTIDE SEQUENCE [LARGE SCALE GENOMIC DNA]</scope>
    <source>
        <strain evidence="5 6">CBS 101986</strain>
    </source>
</reference>
<accession>A0A8H5AYB7</accession>
<dbReference type="EMBL" id="JAACJJ010000056">
    <property type="protein sequence ID" value="KAF5313200.1"/>
    <property type="molecule type" value="Genomic_DNA"/>
</dbReference>
<evidence type="ECO:0000313" key="5">
    <source>
        <dbReference type="EMBL" id="KAF5313200.1"/>
    </source>
</evidence>
<organism evidence="5 6">
    <name type="scientific">Psilocybe cf. subviscida</name>
    <dbReference type="NCBI Taxonomy" id="2480587"/>
    <lineage>
        <taxon>Eukaryota</taxon>
        <taxon>Fungi</taxon>
        <taxon>Dikarya</taxon>
        <taxon>Basidiomycota</taxon>
        <taxon>Agaricomycotina</taxon>
        <taxon>Agaricomycetes</taxon>
        <taxon>Agaricomycetidae</taxon>
        <taxon>Agaricales</taxon>
        <taxon>Agaricineae</taxon>
        <taxon>Strophariaceae</taxon>
        <taxon>Psilocybe</taxon>
    </lineage>
</organism>
<dbReference type="SMART" id="SM00333">
    <property type="entry name" value="TUDOR"/>
    <property type="match status" value="1"/>
</dbReference>
<keyword evidence="2" id="KW-0539">Nucleus</keyword>
<gene>
    <name evidence="5" type="ORF">D9619_003236</name>
</gene>
<feature type="compositionally biased region" description="Basic and acidic residues" evidence="3">
    <location>
        <begin position="160"/>
        <end position="173"/>
    </location>
</feature>
<dbReference type="OrthoDB" id="79171at2759"/>
<dbReference type="Proteomes" id="UP000567179">
    <property type="component" value="Unassembled WGS sequence"/>
</dbReference>
<sequence length="240" mass="26029">MDKTDLETYQVQLSQVEAALSADPGNTELASLRNELKELIDLAQAAIAQAEAASSSKADSRKGSTATPSHSWSAGDECLAKYSGDGQWYPARVTSIGGATENRVYSIVFKGYNTTELVKPNEIKPLPANYSQATAPSANKRKLNKAEEEEKERKKKKNEKKLESKAAKAKEQTQKQQTWQKFAKKSEKKGVHIAGVSGTSIFKTPDNPLGRVGVTGSGKGMTEVAGKSKHKFETHDEDGL</sequence>
<evidence type="ECO:0000256" key="2">
    <source>
        <dbReference type="ARBA" id="ARBA00023242"/>
    </source>
</evidence>
<proteinExistence type="predicted"/>
<protein>
    <recommendedName>
        <fullName evidence="4">Tudor domain-containing protein</fullName>
    </recommendedName>
</protein>
<dbReference type="PANTHER" id="PTHR46297">
    <property type="entry name" value="ZINC FINGER CCCH-TYPE WITH G PATCH DOMAIN-CONTAINING PROTEIN"/>
    <property type="match status" value="1"/>
</dbReference>
<feature type="domain" description="Tudor" evidence="4">
    <location>
        <begin position="71"/>
        <end position="133"/>
    </location>
</feature>
<comment type="subcellular location">
    <subcellularLocation>
        <location evidence="1">Nucleus</location>
    </subcellularLocation>
</comment>
<dbReference type="Pfam" id="PF00567">
    <property type="entry name" value="TUDOR"/>
    <property type="match status" value="1"/>
</dbReference>
<feature type="region of interest" description="Disordered" evidence="3">
    <location>
        <begin position="127"/>
        <end position="240"/>
    </location>
</feature>
<evidence type="ECO:0000313" key="6">
    <source>
        <dbReference type="Proteomes" id="UP000567179"/>
    </source>
</evidence>
<dbReference type="GO" id="GO:0005634">
    <property type="term" value="C:nucleus"/>
    <property type="evidence" value="ECO:0007669"/>
    <property type="project" value="UniProtKB-SubCell"/>
</dbReference>
<dbReference type="InterPro" id="IPR002999">
    <property type="entry name" value="Tudor"/>
</dbReference>
<name>A0A8H5AYB7_9AGAR</name>
<dbReference type="PROSITE" id="PS50304">
    <property type="entry name" value="TUDOR"/>
    <property type="match status" value="1"/>
</dbReference>
<dbReference type="SUPFAM" id="SSF63748">
    <property type="entry name" value="Tudor/PWWP/MBT"/>
    <property type="match status" value="1"/>
</dbReference>
<dbReference type="AlphaFoldDB" id="A0A8H5AYB7"/>
<feature type="compositionally biased region" description="Polar residues" evidence="3">
    <location>
        <begin position="63"/>
        <end position="72"/>
    </location>
</feature>